<evidence type="ECO:0000313" key="8">
    <source>
        <dbReference type="Proteomes" id="UP000612585"/>
    </source>
</evidence>
<feature type="transmembrane region" description="Helical" evidence="5">
    <location>
        <begin position="44"/>
        <end position="66"/>
    </location>
</feature>
<sequence length="453" mass="45529">MSSLSAPYRALTLGMIALVTLIAFEAVAVTTAMPTVARALDGLTLYALAFGGALAASVVGMVVAGAWGDARGPAGPTWAGVALFIAGLLIAGTAPDMWVLVGGRAVQGFGGGLVVVALYVVVGRAYPADLHPRVFAAFAGAWVLPSIAGPSIAGLIVEHLHWRWVFLGVVLLAVPSILLIAPGLRGLPPAERGTADLSIVGWAVAAAVSVGLLHFGGQRGGVDAVVLIGAGIAGLVFVTPKLLPAGTFTARRGLPSVVLLRGFAGAAFIQTDVFIPLMLTRERGFSPSAAGLTLTVGGLAWSLGSWYQSRLGQRLGPRARLTLGLSLIAVGVAAAAAVVAPAVPVPVVVGGWLLGGFGMGVSYPTMSALTLRLAPAGQQGRSSSSLQLSDSLHSTTVLAVSGTLFAALIATAPYAAYLAGYGLAFGLAVAGIWVARRTSTPTGTPGRASVPVG</sequence>
<feature type="transmembrane region" description="Helical" evidence="5">
    <location>
        <begin position="349"/>
        <end position="371"/>
    </location>
</feature>
<dbReference type="PANTHER" id="PTHR23501">
    <property type="entry name" value="MAJOR FACILITATOR SUPERFAMILY"/>
    <property type="match status" value="1"/>
</dbReference>
<feature type="transmembrane region" description="Helical" evidence="5">
    <location>
        <begin position="193"/>
        <end position="215"/>
    </location>
</feature>
<evidence type="ECO:0000256" key="2">
    <source>
        <dbReference type="ARBA" id="ARBA00022692"/>
    </source>
</evidence>
<evidence type="ECO:0000256" key="5">
    <source>
        <dbReference type="SAM" id="Phobius"/>
    </source>
</evidence>
<dbReference type="InterPro" id="IPR036259">
    <property type="entry name" value="MFS_trans_sf"/>
</dbReference>
<dbReference type="InterPro" id="IPR020846">
    <property type="entry name" value="MFS_dom"/>
</dbReference>
<feature type="transmembrane region" description="Helical" evidence="5">
    <location>
        <begin position="416"/>
        <end position="435"/>
    </location>
</feature>
<comment type="subcellular location">
    <subcellularLocation>
        <location evidence="1">Cell membrane</location>
        <topology evidence="1">Multi-pass membrane protein</topology>
    </subcellularLocation>
</comment>
<protein>
    <submittedName>
        <fullName evidence="7">MFS transporter</fullName>
    </submittedName>
</protein>
<gene>
    <name evidence="7" type="ORF">Vau01_049890</name>
</gene>
<dbReference type="GO" id="GO:0005886">
    <property type="term" value="C:plasma membrane"/>
    <property type="evidence" value="ECO:0007669"/>
    <property type="project" value="UniProtKB-SubCell"/>
</dbReference>
<feature type="transmembrane region" description="Helical" evidence="5">
    <location>
        <begin position="162"/>
        <end position="181"/>
    </location>
</feature>
<dbReference type="EMBL" id="BOPG01000031">
    <property type="protein sequence ID" value="GIJ57473.1"/>
    <property type="molecule type" value="Genomic_DNA"/>
</dbReference>
<keyword evidence="8" id="KW-1185">Reference proteome</keyword>
<keyword evidence="3 5" id="KW-1133">Transmembrane helix</keyword>
<evidence type="ECO:0000313" key="7">
    <source>
        <dbReference type="EMBL" id="GIJ57473.1"/>
    </source>
</evidence>
<feature type="transmembrane region" description="Helical" evidence="5">
    <location>
        <begin position="78"/>
        <end position="99"/>
    </location>
</feature>
<evidence type="ECO:0000259" key="6">
    <source>
        <dbReference type="PROSITE" id="PS50850"/>
    </source>
</evidence>
<dbReference type="RefSeq" id="WP_239151821.1">
    <property type="nucleotide sequence ID" value="NZ_BOPG01000031.1"/>
</dbReference>
<feature type="transmembrane region" description="Helical" evidence="5">
    <location>
        <begin position="105"/>
        <end position="122"/>
    </location>
</feature>
<dbReference type="PROSITE" id="PS50850">
    <property type="entry name" value="MFS"/>
    <property type="match status" value="1"/>
</dbReference>
<accession>A0A8J3Z9U5</accession>
<dbReference type="Proteomes" id="UP000612585">
    <property type="component" value="Unassembled WGS sequence"/>
</dbReference>
<dbReference type="PANTHER" id="PTHR23501:SF154">
    <property type="entry name" value="MULTIDRUG-EFFLUX TRANSPORTER RV1634-RELATED"/>
    <property type="match status" value="1"/>
</dbReference>
<comment type="caution">
    <text evidence="7">The sequence shown here is derived from an EMBL/GenBank/DDBJ whole genome shotgun (WGS) entry which is preliminary data.</text>
</comment>
<feature type="transmembrane region" description="Helical" evidence="5">
    <location>
        <begin position="285"/>
        <end position="307"/>
    </location>
</feature>
<feature type="transmembrane region" description="Helical" evidence="5">
    <location>
        <begin position="258"/>
        <end position="279"/>
    </location>
</feature>
<dbReference type="InterPro" id="IPR011701">
    <property type="entry name" value="MFS"/>
</dbReference>
<name>A0A8J3Z9U5_9ACTN</name>
<evidence type="ECO:0000256" key="4">
    <source>
        <dbReference type="ARBA" id="ARBA00023136"/>
    </source>
</evidence>
<feature type="transmembrane region" description="Helical" evidence="5">
    <location>
        <begin position="134"/>
        <end position="156"/>
    </location>
</feature>
<keyword evidence="4 5" id="KW-0472">Membrane</keyword>
<dbReference type="GO" id="GO:0022857">
    <property type="term" value="F:transmembrane transporter activity"/>
    <property type="evidence" value="ECO:0007669"/>
    <property type="project" value="InterPro"/>
</dbReference>
<evidence type="ECO:0000256" key="1">
    <source>
        <dbReference type="ARBA" id="ARBA00004651"/>
    </source>
</evidence>
<dbReference type="Pfam" id="PF07690">
    <property type="entry name" value="MFS_1"/>
    <property type="match status" value="1"/>
</dbReference>
<keyword evidence="2 5" id="KW-0812">Transmembrane</keyword>
<feature type="transmembrane region" description="Helical" evidence="5">
    <location>
        <begin position="221"/>
        <end position="238"/>
    </location>
</feature>
<dbReference type="PRINTS" id="PR01036">
    <property type="entry name" value="TCRTETB"/>
</dbReference>
<organism evidence="7 8">
    <name type="scientific">Virgisporangium aurantiacum</name>
    <dbReference type="NCBI Taxonomy" id="175570"/>
    <lineage>
        <taxon>Bacteria</taxon>
        <taxon>Bacillati</taxon>
        <taxon>Actinomycetota</taxon>
        <taxon>Actinomycetes</taxon>
        <taxon>Micromonosporales</taxon>
        <taxon>Micromonosporaceae</taxon>
        <taxon>Virgisporangium</taxon>
    </lineage>
</organism>
<dbReference type="SUPFAM" id="SSF103473">
    <property type="entry name" value="MFS general substrate transporter"/>
    <property type="match status" value="1"/>
</dbReference>
<proteinExistence type="predicted"/>
<dbReference type="AlphaFoldDB" id="A0A8J3Z9U5"/>
<feature type="transmembrane region" description="Helical" evidence="5">
    <location>
        <begin position="319"/>
        <end position="343"/>
    </location>
</feature>
<dbReference type="Gene3D" id="1.20.1250.20">
    <property type="entry name" value="MFS general substrate transporter like domains"/>
    <property type="match status" value="1"/>
</dbReference>
<feature type="domain" description="Major facilitator superfamily (MFS) profile" evidence="6">
    <location>
        <begin position="11"/>
        <end position="438"/>
    </location>
</feature>
<dbReference type="Gene3D" id="1.20.1720.10">
    <property type="entry name" value="Multidrug resistance protein D"/>
    <property type="match status" value="1"/>
</dbReference>
<evidence type="ECO:0000256" key="3">
    <source>
        <dbReference type="ARBA" id="ARBA00022989"/>
    </source>
</evidence>
<reference evidence="7" key="1">
    <citation type="submission" date="2021-01" db="EMBL/GenBank/DDBJ databases">
        <title>Whole genome shotgun sequence of Virgisporangium aurantiacum NBRC 16421.</title>
        <authorList>
            <person name="Komaki H."/>
            <person name="Tamura T."/>
        </authorList>
    </citation>
    <scope>NUCLEOTIDE SEQUENCE</scope>
    <source>
        <strain evidence="7">NBRC 16421</strain>
    </source>
</reference>